<evidence type="ECO:0000313" key="2">
    <source>
        <dbReference type="EMBL" id="BAK15242.1"/>
    </source>
</evidence>
<protein>
    <submittedName>
        <fullName evidence="2">DNA-binding ferritin-like protein</fullName>
    </submittedName>
</protein>
<gene>
    <name evidence="2" type="ordered locus">SSIL_0819</name>
</gene>
<dbReference type="EMBL" id="AP012157">
    <property type="protein sequence ID" value="BAK15242.1"/>
    <property type="molecule type" value="Genomic_DNA"/>
</dbReference>
<reference evidence="2 3" key="2">
    <citation type="journal article" date="2012" name="J. Biosci. Bioeng.">
        <title>Complete genome sequence and characterization of the N-acylhomoserine lactone-degrading gene of the potato leaf-associated Solibacillus silvestris.</title>
        <authorList>
            <person name="Morohoshi T."/>
            <person name="Tominaga Y."/>
            <person name="Someya N."/>
            <person name="Ikeda T."/>
        </authorList>
    </citation>
    <scope>NUCLEOTIDE SEQUENCE [LARGE SCALE GENOMIC DNA]</scope>
    <source>
        <strain evidence="2 3">StLB046</strain>
    </source>
</reference>
<reference evidence="3" key="1">
    <citation type="submission" date="2011-04" db="EMBL/GenBank/DDBJ databases">
        <title>Genome sequence of Solibacillus silvestris StLB046.</title>
        <authorList>
            <person name="Morohoshi T."/>
            <person name="Someya N."/>
            <person name="Ikeda T."/>
        </authorList>
    </citation>
    <scope>NUCLEOTIDE SEQUENCE [LARGE SCALE GENOMIC DNA]</scope>
    <source>
        <strain evidence="3">StLB046</strain>
    </source>
</reference>
<keyword evidence="1" id="KW-0812">Transmembrane</keyword>
<keyword evidence="3" id="KW-1185">Reference proteome</keyword>
<dbReference type="AlphaFoldDB" id="F2F0D2"/>
<dbReference type="HOGENOM" id="CLU_975400_0_0_9"/>
<dbReference type="KEGG" id="siv:SSIL_0819"/>
<dbReference type="Proteomes" id="UP000006691">
    <property type="component" value="Chromosome"/>
</dbReference>
<keyword evidence="1" id="KW-1133">Transmembrane helix</keyword>
<feature type="transmembrane region" description="Helical" evidence="1">
    <location>
        <begin position="87"/>
        <end position="109"/>
    </location>
</feature>
<keyword evidence="2" id="KW-0238">DNA-binding</keyword>
<name>F2F0D2_SOLSS</name>
<feature type="transmembrane region" description="Helical" evidence="1">
    <location>
        <begin position="60"/>
        <end position="81"/>
    </location>
</feature>
<dbReference type="eggNOG" id="ENOG5033SA6">
    <property type="taxonomic scope" value="Bacteria"/>
</dbReference>
<feature type="transmembrane region" description="Helical" evidence="1">
    <location>
        <begin position="7"/>
        <end position="26"/>
    </location>
</feature>
<dbReference type="GO" id="GO:0003677">
    <property type="term" value="F:DNA binding"/>
    <property type="evidence" value="ECO:0007669"/>
    <property type="project" value="UniProtKB-KW"/>
</dbReference>
<feature type="transmembrane region" description="Helical" evidence="1">
    <location>
        <begin position="32"/>
        <end position="53"/>
    </location>
</feature>
<evidence type="ECO:0000256" key="1">
    <source>
        <dbReference type="SAM" id="Phobius"/>
    </source>
</evidence>
<evidence type="ECO:0000313" key="3">
    <source>
        <dbReference type="Proteomes" id="UP000006691"/>
    </source>
</evidence>
<sequence length="291" mass="33870">MKNNSAWFVFCIGITFLVISICRLFGFTVSSIVIAFISVFAALISLSDLLSITKYNKSTIVVRVIAFLLFIVLLVVWLLGIKSKLPVIQIIGDSFTILGLGIVIMLYAIKEILYSKRVNKIENDSENENPKIDIELYKFILIENEYEEMMKMNDIIERLKNIDKKTLSFNRVHNGWASFSDFLADHWNNWKGPFFDGKHREIYFDFLIFLDETAEKIGDIADTDPRYFKETSVEMWGETIDITIQPRINNPHIMSITEVIDRIQQTLDKWEEVKGIISTRYQKERAEQINK</sequence>
<dbReference type="PATRIC" id="fig|1002809.3.peg.831"/>
<keyword evidence="1" id="KW-0472">Membrane</keyword>
<dbReference type="RefSeq" id="WP_014822837.1">
    <property type="nucleotide sequence ID" value="NC_018065.1"/>
</dbReference>
<proteinExistence type="predicted"/>
<organism evidence="2 3">
    <name type="scientific">Solibacillus silvestris (strain StLB046)</name>
    <name type="common">Bacillus silvestris</name>
    <dbReference type="NCBI Taxonomy" id="1002809"/>
    <lineage>
        <taxon>Bacteria</taxon>
        <taxon>Bacillati</taxon>
        <taxon>Bacillota</taxon>
        <taxon>Bacilli</taxon>
        <taxon>Bacillales</taxon>
        <taxon>Caryophanaceae</taxon>
        <taxon>Solibacillus</taxon>
    </lineage>
</organism>
<accession>F2F0D2</accession>